<dbReference type="PANTHER" id="PTHR11051:SF8">
    <property type="entry name" value="PROTEIN-GLUCOSYLGALACTOSYLHYDROXYLYSINE GLUCOSIDASE"/>
    <property type="match status" value="1"/>
</dbReference>
<dbReference type="RefSeq" id="XP_022331235.1">
    <property type="nucleotide sequence ID" value="XM_022475527.1"/>
</dbReference>
<feature type="domain" description="Glycoside hydrolase family 65 central catalytic" evidence="10">
    <location>
        <begin position="309"/>
        <end position="516"/>
    </location>
</feature>
<comment type="catalytic activity">
    <reaction evidence="4">
        <text>(5R)-5-O-[alpha-D-glucosyl-(1-&gt;2)-beta-D-galactosyl]-5-hydroxy-L-lysyl-[collagen] + H2O = (5R)-5-O-(beta-D-galactosyl)-5-hydroxy-L-lysyl-[collagen] + D-glucose</text>
        <dbReference type="Rhea" id="RHEA:11068"/>
        <dbReference type="Rhea" id="RHEA-COMP:12753"/>
        <dbReference type="Rhea" id="RHEA-COMP:12754"/>
        <dbReference type="ChEBI" id="CHEBI:4167"/>
        <dbReference type="ChEBI" id="CHEBI:15377"/>
        <dbReference type="ChEBI" id="CHEBI:133443"/>
        <dbReference type="ChEBI" id="CHEBI:133452"/>
        <dbReference type="EC" id="3.2.1.107"/>
    </reaction>
</comment>
<dbReference type="InterPro" id="IPR005195">
    <property type="entry name" value="Glyco_hydro_65_M"/>
</dbReference>
<comment type="similarity">
    <text evidence="1">Belongs to the glycosyl hydrolase 65 family.</text>
</comment>
<dbReference type="EC" id="3.2.1.107" evidence="6"/>
<evidence type="ECO:0000313" key="11">
    <source>
        <dbReference type="Proteomes" id="UP000694844"/>
    </source>
</evidence>
<dbReference type="Proteomes" id="UP000694844">
    <property type="component" value="Chromosome 4"/>
</dbReference>
<feature type="chain" id="PRO_5034510908" description="Protein-glucosylgalactosylhydroxylysine glucosidase" evidence="9">
    <location>
        <begin position="19"/>
        <end position="745"/>
    </location>
</feature>
<dbReference type="GO" id="GO:0047402">
    <property type="term" value="F:protein-glucosylgalactosylhydroxylysine glucosidase activity"/>
    <property type="evidence" value="ECO:0007669"/>
    <property type="project" value="UniProtKB-EC"/>
</dbReference>
<dbReference type="GeneID" id="111129258"/>
<protein>
    <recommendedName>
        <fullName evidence="7">Protein-glucosylgalactosylhydroxylysine glucosidase</fullName>
        <ecNumber evidence="6">3.2.1.107</ecNumber>
    </recommendedName>
    <alternativeName>
        <fullName evidence="8">Acid trehalase-like protein 1</fullName>
    </alternativeName>
</protein>
<proteinExistence type="inferred from homology"/>
<dbReference type="InterPro" id="IPR012341">
    <property type="entry name" value="6hp_glycosidase-like_sf"/>
</dbReference>
<dbReference type="Pfam" id="PF03632">
    <property type="entry name" value="Glyco_hydro_65m"/>
    <property type="match status" value="1"/>
</dbReference>
<dbReference type="GO" id="GO:0005975">
    <property type="term" value="P:carbohydrate metabolic process"/>
    <property type="evidence" value="ECO:0007669"/>
    <property type="project" value="InterPro"/>
</dbReference>
<evidence type="ECO:0000256" key="6">
    <source>
        <dbReference type="ARBA" id="ARBA00066430"/>
    </source>
</evidence>
<keyword evidence="2" id="KW-0378">Hydrolase</keyword>
<dbReference type="FunFam" id="1.50.10.10:FF:000023">
    <property type="entry name" value="Protein-glucosylgalactosylhydroxylysine glucosidase"/>
    <property type="match status" value="1"/>
</dbReference>
<keyword evidence="3" id="KW-0326">Glycosidase</keyword>
<dbReference type="AlphaFoldDB" id="A0A8B8DTL8"/>
<evidence type="ECO:0000256" key="2">
    <source>
        <dbReference type="ARBA" id="ARBA00022801"/>
    </source>
</evidence>
<dbReference type="OrthoDB" id="200349at2759"/>
<reference evidence="12" key="1">
    <citation type="submission" date="2025-08" db="UniProtKB">
        <authorList>
            <consortium name="RefSeq"/>
        </authorList>
    </citation>
    <scope>IDENTIFICATION</scope>
    <source>
        <tissue evidence="12">Whole sample</tissue>
    </source>
</reference>
<evidence type="ECO:0000259" key="10">
    <source>
        <dbReference type="Pfam" id="PF03632"/>
    </source>
</evidence>
<evidence type="ECO:0000313" key="12">
    <source>
        <dbReference type="RefSeq" id="XP_022331235.1"/>
    </source>
</evidence>
<dbReference type="Gene3D" id="1.50.10.10">
    <property type="match status" value="1"/>
</dbReference>
<dbReference type="PANTHER" id="PTHR11051">
    <property type="entry name" value="GLYCOSYL HYDROLASE-RELATED"/>
    <property type="match status" value="1"/>
</dbReference>
<accession>A0A8B8DTL8</accession>
<evidence type="ECO:0000256" key="3">
    <source>
        <dbReference type="ARBA" id="ARBA00023295"/>
    </source>
</evidence>
<comment type="function">
    <text evidence="5">Catalyzes the hydrolysis of glucose from the disaccharide unit linked to hydroxylysine residues of collagen and collagen-like proteins.</text>
</comment>
<name>A0A8B8DTL8_CRAVI</name>
<keyword evidence="11" id="KW-1185">Reference proteome</keyword>
<evidence type="ECO:0000256" key="8">
    <source>
        <dbReference type="ARBA" id="ARBA00079982"/>
    </source>
</evidence>
<dbReference type="SUPFAM" id="SSF48208">
    <property type="entry name" value="Six-hairpin glycosidases"/>
    <property type="match status" value="1"/>
</dbReference>
<evidence type="ECO:0000256" key="4">
    <source>
        <dbReference type="ARBA" id="ARBA00051415"/>
    </source>
</evidence>
<organism evidence="11 12">
    <name type="scientific">Crassostrea virginica</name>
    <name type="common">Eastern oyster</name>
    <dbReference type="NCBI Taxonomy" id="6565"/>
    <lineage>
        <taxon>Eukaryota</taxon>
        <taxon>Metazoa</taxon>
        <taxon>Spiralia</taxon>
        <taxon>Lophotrochozoa</taxon>
        <taxon>Mollusca</taxon>
        <taxon>Bivalvia</taxon>
        <taxon>Autobranchia</taxon>
        <taxon>Pteriomorphia</taxon>
        <taxon>Ostreida</taxon>
        <taxon>Ostreoidea</taxon>
        <taxon>Ostreidae</taxon>
        <taxon>Crassostrea</taxon>
    </lineage>
</organism>
<gene>
    <name evidence="12" type="primary">LOC111129258</name>
</gene>
<feature type="signal peptide" evidence="9">
    <location>
        <begin position="1"/>
        <end position="18"/>
    </location>
</feature>
<keyword evidence="9" id="KW-0732">Signal</keyword>
<evidence type="ECO:0000256" key="5">
    <source>
        <dbReference type="ARBA" id="ARBA00053339"/>
    </source>
</evidence>
<evidence type="ECO:0000256" key="9">
    <source>
        <dbReference type="SAM" id="SignalP"/>
    </source>
</evidence>
<sequence length="745" mass="83869">MTPVLLFVLSLIVPLTRTEHTGGFTLHSNRFPDDDRFAPPIGNGYLATNVFSDAIYVDGVFNGYREDSHRARIPSTASIRVNDDVISEDFSLDMWNGVFIHKANLSNCEVESKYFADRLFPHLLVVLVTLTKTLPSHTCVNISLHLNTGTASSDFKLTRKKVENNARYQYGPIVQPETNTSGWTTIHHYWTHVPDTLSLGSSQGSQTFKFVTSIHTEKTKARLGYTTALAMSAQELYWMHSKMWQGLWKKGKIKIGGNPDLQQTINACFYHILSSLPAKRTDSFHGLSPGGLSRGGKLLPNVSGGPRNDYAGHVFWDMDTWIMPPIMMFYPDMARMMIGSRIRVLPVVRERARANGFQGAQFPWEQAFTGHETCPWKPASDYQIHVTADVGLSIRHYLAVSSTKRSKELLDNGGKDLALEVARFWKSRVAMSTEGDYVIKGVMGPDEYHFNINNSVFTNYNAKLSMELPKLIWKRNLVSLNQSEVDGFLEVSEKVRILYEEQADFHPQYDDFSLREKIKQSDVVLLGFPLQMPMSKSTRRNDLEIYENVTDKYGPDTGTWSMHTVGWLELGEPHRANQNFRMMFRNINGPFKVFSEKPANSSDGPRCVNFITAAGGLLQAVVFGYGGLRLQDDRLEVSLTGIPGTSEWAMYDLRYRGFTFDLHLKQDTLSITVSASEEEEETLTVVRGDGSLIPLQTGKAWNMTNSAFSLSVRETSSLKAHSHSYRVSGDILLVCMLVAIASFLH</sequence>
<dbReference type="KEGG" id="cvn:111129258"/>
<evidence type="ECO:0000256" key="7">
    <source>
        <dbReference type="ARBA" id="ARBA00071505"/>
    </source>
</evidence>
<dbReference type="InterPro" id="IPR008928">
    <property type="entry name" value="6-hairpin_glycosidase_sf"/>
</dbReference>
<evidence type="ECO:0000256" key="1">
    <source>
        <dbReference type="ARBA" id="ARBA00006768"/>
    </source>
</evidence>